<evidence type="ECO:0000313" key="7">
    <source>
        <dbReference type="EMBL" id="EMT51567.1"/>
    </source>
</evidence>
<dbReference type="PATRIC" id="fig|1300222.3.peg.3480"/>
<dbReference type="PRINTS" id="PR01590">
    <property type="entry name" value="HTHFIS"/>
</dbReference>
<dbReference type="GO" id="GO:0005524">
    <property type="term" value="F:ATP binding"/>
    <property type="evidence" value="ECO:0007669"/>
    <property type="project" value="UniProtKB-KW"/>
</dbReference>
<evidence type="ECO:0000313" key="8">
    <source>
        <dbReference type="Proteomes" id="UP000012081"/>
    </source>
</evidence>
<dbReference type="CDD" id="cd00009">
    <property type="entry name" value="AAA"/>
    <property type="match status" value="1"/>
</dbReference>
<accession>M8DDV4</accession>
<dbReference type="InterPro" id="IPR003593">
    <property type="entry name" value="AAA+_ATPase"/>
</dbReference>
<organism evidence="7 8">
    <name type="scientific">Brevibacillus borstelensis AK1</name>
    <dbReference type="NCBI Taxonomy" id="1300222"/>
    <lineage>
        <taxon>Bacteria</taxon>
        <taxon>Bacillati</taxon>
        <taxon>Bacillota</taxon>
        <taxon>Bacilli</taxon>
        <taxon>Bacillales</taxon>
        <taxon>Paenibacillaceae</taxon>
        <taxon>Brevibacillus</taxon>
    </lineage>
</organism>
<keyword evidence="3" id="KW-0805">Transcription regulation</keyword>
<dbReference type="InterPro" id="IPR027417">
    <property type="entry name" value="P-loop_NTPase"/>
</dbReference>
<feature type="region of interest" description="Disordered" evidence="5">
    <location>
        <begin position="428"/>
        <end position="453"/>
    </location>
</feature>
<evidence type="ECO:0000256" key="2">
    <source>
        <dbReference type="ARBA" id="ARBA00022840"/>
    </source>
</evidence>
<dbReference type="Gene3D" id="3.40.50.300">
    <property type="entry name" value="P-loop containing nucleotide triphosphate hydrolases"/>
    <property type="match status" value="1"/>
</dbReference>
<dbReference type="PROSITE" id="PS50045">
    <property type="entry name" value="SIGMA54_INTERACT_4"/>
    <property type="match status" value="1"/>
</dbReference>
<dbReference type="Gene3D" id="1.10.10.60">
    <property type="entry name" value="Homeodomain-like"/>
    <property type="match status" value="1"/>
</dbReference>
<dbReference type="AlphaFoldDB" id="M8DDV4"/>
<dbReference type="InterPro" id="IPR009057">
    <property type="entry name" value="Homeodomain-like_sf"/>
</dbReference>
<evidence type="ECO:0000256" key="4">
    <source>
        <dbReference type="ARBA" id="ARBA00023163"/>
    </source>
</evidence>
<dbReference type="STRING" id="1300222.I532_16623"/>
<dbReference type="SUPFAM" id="SSF52540">
    <property type="entry name" value="P-loop containing nucleoside triphosphate hydrolases"/>
    <property type="match status" value="1"/>
</dbReference>
<evidence type="ECO:0000256" key="3">
    <source>
        <dbReference type="ARBA" id="ARBA00023015"/>
    </source>
</evidence>
<feature type="domain" description="Sigma-54 factor interaction" evidence="6">
    <location>
        <begin position="154"/>
        <end position="382"/>
    </location>
</feature>
<dbReference type="Pfam" id="PF25601">
    <property type="entry name" value="AAA_lid_14"/>
    <property type="match status" value="1"/>
</dbReference>
<dbReference type="Gene3D" id="3.30.450.20">
    <property type="entry name" value="PAS domain"/>
    <property type="match status" value="1"/>
</dbReference>
<gene>
    <name evidence="7" type="ORF">I532_16623</name>
</gene>
<dbReference type="InterPro" id="IPR002197">
    <property type="entry name" value="HTH_Fis"/>
</dbReference>
<reference evidence="7 8" key="1">
    <citation type="submission" date="2013-03" db="EMBL/GenBank/DDBJ databases">
        <title>Assembly of a new bacterial strain Brevibacillus borstelensis AK1.</title>
        <authorList>
            <person name="Rajan I."/>
            <person name="PoliReddy D."/>
            <person name="Sugumar T."/>
            <person name="Rathinam K."/>
            <person name="Alqarawi S."/>
            <person name="Khalil A.B."/>
            <person name="Sivakumar N."/>
        </authorList>
    </citation>
    <scope>NUCLEOTIDE SEQUENCE [LARGE SCALE GENOMIC DNA]</scope>
    <source>
        <strain evidence="7 8">AK1</strain>
    </source>
</reference>
<dbReference type="Pfam" id="PF00158">
    <property type="entry name" value="Sigma54_activat"/>
    <property type="match status" value="1"/>
</dbReference>
<dbReference type="FunFam" id="3.40.50.300:FF:000006">
    <property type="entry name" value="DNA-binding transcriptional regulator NtrC"/>
    <property type="match status" value="1"/>
</dbReference>
<dbReference type="SUPFAM" id="SSF46689">
    <property type="entry name" value="Homeodomain-like"/>
    <property type="match status" value="1"/>
</dbReference>
<keyword evidence="4" id="KW-0804">Transcription</keyword>
<dbReference type="Proteomes" id="UP000012081">
    <property type="component" value="Unassembled WGS sequence"/>
</dbReference>
<comment type="caution">
    <text evidence="7">The sequence shown here is derived from an EMBL/GenBank/DDBJ whole genome shotgun (WGS) entry which is preliminary data.</text>
</comment>
<dbReference type="EMBL" id="APBN01000007">
    <property type="protein sequence ID" value="EMT51567.1"/>
    <property type="molecule type" value="Genomic_DNA"/>
</dbReference>
<dbReference type="RefSeq" id="WP_003389604.1">
    <property type="nucleotide sequence ID" value="NZ_APBN01000007.1"/>
</dbReference>
<keyword evidence="1" id="KW-0547">Nucleotide-binding</keyword>
<dbReference type="Pfam" id="PF02954">
    <property type="entry name" value="HTH_8"/>
    <property type="match status" value="1"/>
</dbReference>
<evidence type="ECO:0000259" key="6">
    <source>
        <dbReference type="PROSITE" id="PS50045"/>
    </source>
</evidence>
<name>M8DDV4_9BACL</name>
<keyword evidence="2" id="KW-0067">ATP-binding</keyword>
<dbReference type="InterPro" id="IPR058031">
    <property type="entry name" value="AAA_lid_NorR"/>
</dbReference>
<dbReference type="Gene3D" id="1.10.8.60">
    <property type="match status" value="1"/>
</dbReference>
<dbReference type="GO" id="GO:0043565">
    <property type="term" value="F:sequence-specific DNA binding"/>
    <property type="evidence" value="ECO:0007669"/>
    <property type="project" value="InterPro"/>
</dbReference>
<dbReference type="InterPro" id="IPR002078">
    <property type="entry name" value="Sigma_54_int"/>
</dbReference>
<evidence type="ECO:0000256" key="1">
    <source>
        <dbReference type="ARBA" id="ARBA00022741"/>
    </source>
</evidence>
<dbReference type="PANTHER" id="PTHR32071">
    <property type="entry name" value="TRANSCRIPTIONAL REGULATORY PROTEIN"/>
    <property type="match status" value="1"/>
</dbReference>
<protein>
    <submittedName>
        <fullName evidence="7">Transcriptional regulator</fullName>
    </submittedName>
</protein>
<dbReference type="PANTHER" id="PTHR32071:SF74">
    <property type="entry name" value="TRANSCRIPTIONAL ACTIVATOR ROCR"/>
    <property type="match status" value="1"/>
</dbReference>
<proteinExistence type="predicted"/>
<keyword evidence="8" id="KW-1185">Reference proteome</keyword>
<sequence>MHRVDLLQEITYIDGITIIDTSGTILFSVKFNPRFASGSEKTDEIVGENLFTSFPMLNEQTSTLYHALKTGRPTFRKRQEIIDFTGKKIETTNVTLPIKTNGRVIGAIELSKDISKRGEPVDELIELDASLFIPSKAEQANIQPEGARYTLDDIVTGNEQMLELKRQAKKMARGRSPLCLFGETGTGKELFAQALHHASGRSHKPFIAQNCAAIPESLMESILFGTKKGSFTGAEDNPGLFELADGGTIFLDEFNSMPHSLQAKLLRVLEDGLIRRLGDKHVRKVDVRVIAATNKHPRQCVKDGQLRPDLYYRLCVMALHLPPLRERPEDIELLLPYFINKYNHLMGKSVRHIAKGVYEYLQMHDWPGNIREFEYVVEFALQLKEDGDETLQRSDLEPIINHLRDEQAPEQTAASEGKAWGATIGEDYGEVTGAGEGQEKQEAQEAQEEQDELVPLKEAVASLETRLIRRALAKTGGNVSKAALLLNIPRQSLQNKIRDYEIK</sequence>
<dbReference type="GO" id="GO:0006355">
    <property type="term" value="P:regulation of DNA-templated transcription"/>
    <property type="evidence" value="ECO:0007669"/>
    <property type="project" value="InterPro"/>
</dbReference>
<dbReference type="SMART" id="SM00382">
    <property type="entry name" value="AAA"/>
    <property type="match status" value="1"/>
</dbReference>
<evidence type="ECO:0000256" key="5">
    <source>
        <dbReference type="SAM" id="MobiDB-lite"/>
    </source>
</evidence>